<dbReference type="InterPro" id="IPR051058">
    <property type="entry name" value="GDSL_Est/Lipase"/>
</dbReference>
<organism evidence="2 3">
    <name type="scientific">Trichoderma harzianum CBS 226.95</name>
    <dbReference type="NCBI Taxonomy" id="983964"/>
    <lineage>
        <taxon>Eukaryota</taxon>
        <taxon>Fungi</taxon>
        <taxon>Dikarya</taxon>
        <taxon>Ascomycota</taxon>
        <taxon>Pezizomycotina</taxon>
        <taxon>Sordariomycetes</taxon>
        <taxon>Hypocreomycetidae</taxon>
        <taxon>Hypocreales</taxon>
        <taxon>Hypocreaceae</taxon>
        <taxon>Trichoderma</taxon>
    </lineage>
</organism>
<dbReference type="InterPro" id="IPR036514">
    <property type="entry name" value="SGNH_hydro_sf"/>
</dbReference>
<evidence type="ECO:0000256" key="1">
    <source>
        <dbReference type="ARBA" id="ARBA00022801"/>
    </source>
</evidence>
<keyword evidence="1" id="KW-0378">Hydrolase</keyword>
<dbReference type="PANTHER" id="PTHR45648:SF22">
    <property type="entry name" value="GDSL LIPASE_ACYLHYDROLASE FAMILY PROTEIN (AFU_ORTHOLOGUE AFUA_4G14700)"/>
    <property type="match status" value="1"/>
</dbReference>
<name>A0A2T4A499_TRIHA</name>
<dbReference type="CDD" id="cd01846">
    <property type="entry name" value="fatty_acyltransferase_like"/>
    <property type="match status" value="1"/>
</dbReference>
<accession>A0A2T4A499</accession>
<dbReference type="SUPFAM" id="SSF52266">
    <property type="entry name" value="SGNH hydrolase"/>
    <property type="match status" value="1"/>
</dbReference>
<gene>
    <name evidence="2" type="ORF">M431DRAFT_92434</name>
</gene>
<reference evidence="2 3" key="1">
    <citation type="submission" date="2016-07" db="EMBL/GenBank/DDBJ databases">
        <title>Multiple horizontal gene transfer events from other fungi enriched the ability of initially mycotrophic Trichoderma (Ascomycota) to feed on dead plant biomass.</title>
        <authorList>
            <consortium name="DOE Joint Genome Institute"/>
            <person name="Aerts A."/>
            <person name="Atanasova L."/>
            <person name="Chenthamara K."/>
            <person name="Zhang J."/>
            <person name="Grujic M."/>
            <person name="Henrissat B."/>
            <person name="Kuo A."/>
            <person name="Salamov A."/>
            <person name="Lipzen A."/>
            <person name="Labutti K."/>
            <person name="Barry K."/>
            <person name="Miao Y."/>
            <person name="Rahimi M.J."/>
            <person name="Shen Q."/>
            <person name="Grigoriev I.V."/>
            <person name="Kubicek C.P."/>
            <person name="Druzhinina I.S."/>
        </authorList>
    </citation>
    <scope>NUCLEOTIDE SEQUENCE [LARGE SCALE GENOMIC DNA]</scope>
    <source>
        <strain evidence="2 3">CBS 226.95</strain>
    </source>
</reference>
<dbReference type="STRING" id="983964.A0A2T4A499"/>
<dbReference type="PANTHER" id="PTHR45648">
    <property type="entry name" value="GDSL LIPASE/ACYLHYDROLASE FAMILY PROTEIN (AFU_ORTHOLOGUE AFUA_4G14700)"/>
    <property type="match status" value="1"/>
</dbReference>
<dbReference type="InterPro" id="IPR001087">
    <property type="entry name" value="GDSL"/>
</dbReference>
<dbReference type="GO" id="GO:0016788">
    <property type="term" value="F:hydrolase activity, acting on ester bonds"/>
    <property type="evidence" value="ECO:0007669"/>
    <property type="project" value="InterPro"/>
</dbReference>
<dbReference type="AlphaFoldDB" id="A0A2T4A499"/>
<dbReference type="Proteomes" id="UP000241690">
    <property type="component" value="Unassembled WGS sequence"/>
</dbReference>
<evidence type="ECO:0000313" key="2">
    <source>
        <dbReference type="EMBL" id="PTB51889.1"/>
    </source>
</evidence>
<dbReference type="RefSeq" id="XP_024771566.1">
    <property type="nucleotide sequence ID" value="XM_024924359.1"/>
</dbReference>
<evidence type="ECO:0000313" key="3">
    <source>
        <dbReference type="Proteomes" id="UP000241690"/>
    </source>
</evidence>
<proteinExistence type="predicted"/>
<keyword evidence="3" id="KW-1185">Reference proteome</keyword>
<dbReference type="EMBL" id="KZ679685">
    <property type="protein sequence ID" value="PTB51889.1"/>
    <property type="molecule type" value="Genomic_DNA"/>
</dbReference>
<protein>
    <submittedName>
        <fullName evidence="2">Carbohydrate esterase family 16 protein</fullName>
    </submittedName>
</protein>
<sequence length="354" mass="39646">MVSARNNYAEIKELSSSNKHSWFGGKFKNLVVFGDSYTDESRLDYFTAHNNTPPPVGLLLPESLDASDGGRVWPRYVSQYSGAKLYNYAIASGICTTSIMPQARATLKDLSAAILETEMPAWLAELHLTSAVSPHQKFYTGSADDTLYAMWIGVNDIGKKNIFIDSQTTGTSLTTFTDCVFTAFDRIYKNGGRKFVLMNVPPLELHPIYATPEKKGVPPGTPDWPNKPSNLTEVSFKMYEYTSAVNEISKFQVPFQQHVAKRYPGAKWAIYDVNSLFKDIHRNPQKYLNGTTPLDVLDFIHHCEAGAANCTDLPGDRDSFMFYDSLHPSEQVHRVVAQNFMDVINGGSKFATYW</sequence>
<dbReference type="Pfam" id="PF00657">
    <property type="entry name" value="Lipase_GDSL"/>
    <property type="match status" value="1"/>
</dbReference>
<dbReference type="Gene3D" id="3.40.50.1110">
    <property type="entry name" value="SGNH hydrolase"/>
    <property type="match status" value="1"/>
</dbReference>
<dbReference type="GeneID" id="36632942"/>